<dbReference type="EMBL" id="ACCF01000155">
    <property type="protein sequence ID" value="EEF67258.1"/>
    <property type="molecule type" value="Genomic_DNA"/>
</dbReference>
<evidence type="ECO:0000313" key="1">
    <source>
        <dbReference type="EMBL" id="EEF67258.1"/>
    </source>
</evidence>
<dbReference type="OrthoDB" id="2080274at2"/>
<accession>B9Y9U8</accession>
<reference evidence="1 2" key="2">
    <citation type="submission" date="2009-02" db="EMBL/GenBank/DDBJ databases">
        <title>Draft genome sequence of Holdemania filiformis DSM 12042.</title>
        <authorList>
            <person name="Sudarsanam P."/>
            <person name="Ley R."/>
            <person name="Guruge J."/>
            <person name="Turnbaugh P.J."/>
            <person name="Mahowald M."/>
            <person name="Liep D."/>
            <person name="Gordon J."/>
        </authorList>
    </citation>
    <scope>NUCLEOTIDE SEQUENCE [LARGE SCALE GENOMIC DNA]</scope>
    <source>
        <strain evidence="1 2">DSM 12042</strain>
    </source>
</reference>
<dbReference type="eggNOG" id="ENOG502Z7XF">
    <property type="taxonomic scope" value="Bacteria"/>
</dbReference>
<sequence>MRKENRTYYFSVEGKTELWYLEWLQQRINAEENAKMTVKLDVKVQKNPFDRVKRLTMISKTEITHIFDYESNEEQHVKQFKSVIDNMKKAQNSGKNVKYNLGYSNFTFELWLILHRRDCSQPLNHRNQYLTLLNRAFHENFENLEQVKQEKQFKRILAALDLNDVRSAIQRSKKIMENNRTAGYKLQQYKGYAYYRENPSLSIWEQIERILVECGLQ</sequence>
<dbReference type="AlphaFoldDB" id="B9Y9U8"/>
<dbReference type="STRING" id="545696.HOLDEFILI_02605"/>
<dbReference type="Pfam" id="PF13707">
    <property type="entry name" value="RloB"/>
    <property type="match status" value="1"/>
</dbReference>
<dbReference type="RefSeq" id="WP_006059770.1">
    <property type="nucleotide sequence ID" value="NZ_GG657558.1"/>
</dbReference>
<dbReference type="Proteomes" id="UP000005950">
    <property type="component" value="Unassembled WGS sequence"/>
</dbReference>
<evidence type="ECO:0000313" key="2">
    <source>
        <dbReference type="Proteomes" id="UP000005950"/>
    </source>
</evidence>
<comment type="caution">
    <text evidence="1">The sequence shown here is derived from an EMBL/GenBank/DDBJ whole genome shotgun (WGS) entry which is preliminary data.</text>
</comment>
<name>B9Y9U8_9FIRM</name>
<dbReference type="InterPro" id="IPR025591">
    <property type="entry name" value="RloB"/>
</dbReference>
<dbReference type="HOGENOM" id="CLU_109804_0_0_9"/>
<organism evidence="1 2">
    <name type="scientific">Holdemania filiformis DSM 12042</name>
    <dbReference type="NCBI Taxonomy" id="545696"/>
    <lineage>
        <taxon>Bacteria</taxon>
        <taxon>Bacillati</taxon>
        <taxon>Bacillota</taxon>
        <taxon>Erysipelotrichia</taxon>
        <taxon>Erysipelotrichales</taxon>
        <taxon>Erysipelotrichaceae</taxon>
        <taxon>Holdemania</taxon>
    </lineage>
</organism>
<reference evidence="1 2" key="1">
    <citation type="submission" date="2008-12" db="EMBL/GenBank/DDBJ databases">
        <authorList>
            <person name="Fulton L."/>
            <person name="Clifton S."/>
            <person name="Fulton B."/>
            <person name="Xu J."/>
            <person name="Minx P."/>
            <person name="Pepin K.H."/>
            <person name="Johnson M."/>
            <person name="Bhonagiri V."/>
            <person name="Nash W.E."/>
            <person name="Mardis E.R."/>
            <person name="Wilson R.K."/>
        </authorList>
    </citation>
    <scope>NUCLEOTIDE SEQUENCE [LARGE SCALE GENOMIC DNA]</scope>
    <source>
        <strain evidence="1 2">DSM 12042</strain>
    </source>
</reference>
<gene>
    <name evidence="1" type="ORF">HOLDEFILI_02605</name>
</gene>
<proteinExistence type="predicted"/>
<protein>
    <recommendedName>
        <fullName evidence="3">RloB-like protein</fullName>
    </recommendedName>
</protein>
<evidence type="ECO:0008006" key="3">
    <source>
        <dbReference type="Google" id="ProtNLM"/>
    </source>
</evidence>